<reference evidence="2 3" key="1">
    <citation type="submission" date="2019-10" db="EMBL/GenBank/DDBJ databases">
        <title>Streptococcus mitis of the oral and urogenital tracts.</title>
        <authorList>
            <person name="Price T."/>
            <person name="Mores C.R."/>
            <person name="Putonti C."/>
            <person name="Wolfe A.J."/>
        </authorList>
    </citation>
    <scope>NUCLEOTIDE SEQUENCE [LARGE SCALE GENOMIC DNA]</scope>
    <source>
        <strain evidence="2 3">SM09</strain>
    </source>
</reference>
<evidence type="ECO:0000313" key="2">
    <source>
        <dbReference type="EMBL" id="MQQ50567.1"/>
    </source>
</evidence>
<dbReference type="EMBL" id="WIKC01000004">
    <property type="protein sequence ID" value="MQQ50567.1"/>
    <property type="molecule type" value="Genomic_DNA"/>
</dbReference>
<proteinExistence type="predicted"/>
<dbReference type="AlphaFoldDB" id="A0A7X1RHZ1"/>
<dbReference type="Proteomes" id="UP000466247">
    <property type="component" value="Unassembled WGS sequence"/>
</dbReference>
<protein>
    <submittedName>
        <fullName evidence="2">Uncharacterized protein</fullName>
    </submittedName>
</protein>
<organism evidence="2 3">
    <name type="scientific">Streptococcus mitis</name>
    <dbReference type="NCBI Taxonomy" id="28037"/>
    <lineage>
        <taxon>Bacteria</taxon>
        <taxon>Bacillati</taxon>
        <taxon>Bacillota</taxon>
        <taxon>Bacilli</taxon>
        <taxon>Lactobacillales</taxon>
        <taxon>Streptococcaceae</taxon>
        <taxon>Streptococcus</taxon>
        <taxon>Streptococcus mitis group</taxon>
    </lineage>
</organism>
<name>A0A7X1RHZ1_STRMT</name>
<gene>
    <name evidence="2" type="ORF">GEZ71_05790</name>
</gene>
<feature type="region of interest" description="Disordered" evidence="1">
    <location>
        <begin position="1"/>
        <end position="25"/>
    </location>
</feature>
<dbReference type="Gene3D" id="1.20.5.340">
    <property type="match status" value="1"/>
</dbReference>
<comment type="caution">
    <text evidence="2">The sequence shown here is derived from an EMBL/GenBank/DDBJ whole genome shotgun (WGS) entry which is preliminary data.</text>
</comment>
<evidence type="ECO:0000256" key="1">
    <source>
        <dbReference type="SAM" id="MobiDB-lite"/>
    </source>
</evidence>
<accession>A0A7X1RHZ1</accession>
<feature type="non-terminal residue" evidence="2">
    <location>
        <position position="1"/>
    </location>
</feature>
<evidence type="ECO:0000313" key="3">
    <source>
        <dbReference type="Proteomes" id="UP000466247"/>
    </source>
</evidence>
<sequence length="88" mass="9617">TAHSSQLTAHSSQLTAHSSQLTAHSSQLTAHSSQLTAHSSQLTAHADYVIKRIFCQALKQTFSHFCEKVFSVVSQLNELIVGGVKWLL</sequence>